<dbReference type="AlphaFoldDB" id="A0A2A2AXL2"/>
<proteinExistence type="predicted"/>
<sequence>MHAFVTGATGLLGNNLVRALLERNIHVTALVRSAEKAKKQFPDMPLNWVEGDLCKPESYRANLVGCDCLFHTAAYFRDSLKGGKHWQGLYDTNVKGTEDLLQTAYDAGIRRMVHTSSIAVLHGDRNQLIDETMSRPANDPDDYYRSKIMSEEAVNRFLAKHPDMFACFVLPGWMFGPGDRGPTAAGQFVMDYMQKKLPGVLPASFSVVDARDVAEHLILAMEKGRRGERYLAAGRHVTMSDLMEELEQVSHVPAPTRPIPLFMLRLIAQTQEIYHWLSKKPILLSNSSVDLMANEYLRTRFSHEKSERELGGTFRPFKETLSDVLRWYRQHGFL</sequence>
<dbReference type="Gene3D" id="3.40.50.720">
    <property type="entry name" value="NAD(P)-binding Rossmann-like Domain"/>
    <property type="match status" value="1"/>
</dbReference>
<evidence type="ECO:0000313" key="3">
    <source>
        <dbReference type="Proteomes" id="UP000218439"/>
    </source>
</evidence>
<dbReference type="InterPro" id="IPR001509">
    <property type="entry name" value="Epimerase_deHydtase"/>
</dbReference>
<dbReference type="Pfam" id="PF01370">
    <property type="entry name" value="Epimerase"/>
    <property type="match status" value="1"/>
</dbReference>
<name>A0A2A2AXL2_9BURK</name>
<reference evidence="2 3" key="1">
    <citation type="submission" date="2017-08" db="EMBL/GenBank/DDBJ databases">
        <title>WGS of Clinical strains of the CDC Group NO-1 linked to zoonotic infections in humans.</title>
        <authorList>
            <person name="Bernier A.-M."/>
            <person name="Bernard K."/>
        </authorList>
    </citation>
    <scope>NUCLEOTIDE SEQUENCE [LARGE SCALE GENOMIC DNA]</scope>
    <source>
        <strain evidence="2 3">NML120219</strain>
    </source>
</reference>
<comment type="caution">
    <text evidence="2">The sequence shown here is derived from an EMBL/GenBank/DDBJ whole genome shotgun (WGS) entry which is preliminary data.</text>
</comment>
<organism evidence="2 3">
    <name type="scientific">Vandammella animalimorsus</name>
    <dbReference type="NCBI Taxonomy" id="2029117"/>
    <lineage>
        <taxon>Bacteria</taxon>
        <taxon>Pseudomonadati</taxon>
        <taxon>Pseudomonadota</taxon>
        <taxon>Betaproteobacteria</taxon>
        <taxon>Burkholderiales</taxon>
        <taxon>Comamonadaceae</taxon>
        <taxon>Vandammella</taxon>
    </lineage>
</organism>
<dbReference type="GO" id="GO:0004029">
    <property type="term" value="F:aldehyde dehydrogenase (NAD+) activity"/>
    <property type="evidence" value="ECO:0007669"/>
    <property type="project" value="TreeGrafter"/>
</dbReference>
<dbReference type="PANTHER" id="PTHR48079:SF6">
    <property type="entry name" value="NAD(P)-BINDING DOMAIN-CONTAINING PROTEIN-RELATED"/>
    <property type="match status" value="1"/>
</dbReference>
<gene>
    <name evidence="2" type="ORF">CK621_09510</name>
</gene>
<dbReference type="CDD" id="cd05228">
    <property type="entry name" value="AR_FR_like_1_SDR_e"/>
    <property type="match status" value="1"/>
</dbReference>
<dbReference type="PANTHER" id="PTHR48079">
    <property type="entry name" value="PROTEIN YEEZ"/>
    <property type="match status" value="1"/>
</dbReference>
<dbReference type="InterPro" id="IPR051783">
    <property type="entry name" value="NAD(P)-dependent_oxidoreduct"/>
</dbReference>
<dbReference type="SUPFAM" id="SSF51735">
    <property type="entry name" value="NAD(P)-binding Rossmann-fold domains"/>
    <property type="match status" value="1"/>
</dbReference>
<evidence type="ECO:0000259" key="1">
    <source>
        <dbReference type="Pfam" id="PF01370"/>
    </source>
</evidence>
<dbReference type="InterPro" id="IPR036291">
    <property type="entry name" value="NAD(P)-bd_dom_sf"/>
</dbReference>
<dbReference type="Proteomes" id="UP000218439">
    <property type="component" value="Unassembled WGS sequence"/>
</dbReference>
<feature type="domain" description="NAD-dependent epimerase/dehydratase" evidence="1">
    <location>
        <begin position="4"/>
        <end position="230"/>
    </location>
</feature>
<evidence type="ECO:0000313" key="2">
    <source>
        <dbReference type="EMBL" id="PAT42402.1"/>
    </source>
</evidence>
<dbReference type="RefSeq" id="WP_095552207.1">
    <property type="nucleotide sequence ID" value="NZ_NSJE01000014.1"/>
</dbReference>
<dbReference type="GO" id="GO:0005737">
    <property type="term" value="C:cytoplasm"/>
    <property type="evidence" value="ECO:0007669"/>
    <property type="project" value="TreeGrafter"/>
</dbReference>
<accession>A0A2A2AXL2</accession>
<dbReference type="EMBL" id="NSJE01000014">
    <property type="protein sequence ID" value="PAT42402.1"/>
    <property type="molecule type" value="Genomic_DNA"/>
</dbReference>
<protein>
    <submittedName>
        <fullName evidence="2">Oxidoreductase</fullName>
    </submittedName>
</protein>